<dbReference type="VEuPathDB" id="FungiDB:sscle_02g014140"/>
<dbReference type="RefSeq" id="XP_001594973.1">
    <property type="nucleotide sequence ID" value="XM_001594923.1"/>
</dbReference>
<dbReference type="KEGG" id="ssl:SS1G_04781"/>
<evidence type="ECO:0000313" key="2">
    <source>
        <dbReference type="Proteomes" id="UP000177798"/>
    </source>
</evidence>
<dbReference type="EMBL" id="CP017815">
    <property type="protein sequence ID" value="APA06644.1"/>
    <property type="molecule type" value="Genomic_DNA"/>
</dbReference>
<proteinExistence type="predicted"/>
<dbReference type="Proteomes" id="UP000177798">
    <property type="component" value="Chromosome 2"/>
</dbReference>
<dbReference type="AlphaFoldDB" id="A0A1D9PVB4"/>
<sequence length="95" mass="10122">MPTVRATLTFIELSKTLNLGGNIIPRSLVASNNSSISLVNGIKSILNNSGILAGVSMNVSQAPTHSNAVHPEWRNSLFLAFLGTQVVLTFVQSLM</sequence>
<dbReference type="OrthoDB" id="9983560at2759"/>
<evidence type="ECO:0000313" key="1">
    <source>
        <dbReference type="EMBL" id="APA06644.1"/>
    </source>
</evidence>
<organism evidence="1 2">
    <name type="scientific">Sclerotinia sclerotiorum (strain ATCC 18683 / 1980 / Ss-1)</name>
    <name type="common">White mold</name>
    <name type="synonym">Whetzelinia sclerotiorum</name>
    <dbReference type="NCBI Taxonomy" id="665079"/>
    <lineage>
        <taxon>Eukaryota</taxon>
        <taxon>Fungi</taxon>
        <taxon>Dikarya</taxon>
        <taxon>Ascomycota</taxon>
        <taxon>Pezizomycotina</taxon>
        <taxon>Leotiomycetes</taxon>
        <taxon>Helotiales</taxon>
        <taxon>Sclerotiniaceae</taxon>
        <taxon>Sclerotinia</taxon>
    </lineage>
</organism>
<name>A0A1D9PVB4_SCLS1</name>
<protein>
    <submittedName>
        <fullName evidence="1">Uncharacterized protein</fullName>
    </submittedName>
</protein>
<reference evidence="2" key="1">
    <citation type="journal article" date="2017" name="Genome Biol. Evol.">
        <title>The complete genome sequence of the phytopathogenic fungus Sclerotinia sclerotiorum reveals insights into the genome architecture of broad host range pathogens.</title>
        <authorList>
            <person name="Derbyshire M."/>
            <person name="Denton-Giles M."/>
            <person name="Hegedus D."/>
            <person name="Seifbarghy S."/>
            <person name="Rollins J."/>
            <person name="van Kan J."/>
            <person name="Seidl M.F."/>
            <person name="Faino L."/>
            <person name="Mbengue M."/>
            <person name="Navaud O."/>
            <person name="Raffaele S."/>
            <person name="Hammond-Kosack K."/>
            <person name="Heard S."/>
            <person name="Oliver R."/>
        </authorList>
    </citation>
    <scope>NUCLEOTIDE SEQUENCE [LARGE SCALE GENOMIC DNA]</scope>
    <source>
        <strain evidence="2">ATCC 18683 / 1980 / Ss-1</strain>
    </source>
</reference>
<gene>
    <name evidence="1" type="ORF">sscle_02g014140</name>
</gene>
<accession>A0A1D9PVB4</accession>